<organism evidence="2 3">
    <name type="scientific">Vitis vinifera</name>
    <name type="common">Grape</name>
    <dbReference type="NCBI Taxonomy" id="29760"/>
    <lineage>
        <taxon>Eukaryota</taxon>
        <taxon>Viridiplantae</taxon>
        <taxon>Streptophyta</taxon>
        <taxon>Embryophyta</taxon>
        <taxon>Tracheophyta</taxon>
        <taxon>Spermatophyta</taxon>
        <taxon>Magnoliopsida</taxon>
        <taxon>eudicotyledons</taxon>
        <taxon>Gunneridae</taxon>
        <taxon>Pentapetalae</taxon>
        <taxon>rosids</taxon>
        <taxon>Vitales</taxon>
        <taxon>Vitaceae</taxon>
        <taxon>Viteae</taxon>
        <taxon>Vitis</taxon>
    </lineage>
</organism>
<feature type="compositionally biased region" description="Polar residues" evidence="1">
    <location>
        <begin position="1"/>
        <end position="14"/>
    </location>
</feature>
<dbReference type="Proteomes" id="UP000288805">
    <property type="component" value="Unassembled WGS sequence"/>
</dbReference>
<accession>A0A438FAT4</accession>
<feature type="region of interest" description="Disordered" evidence="1">
    <location>
        <begin position="1"/>
        <end position="26"/>
    </location>
</feature>
<proteinExistence type="predicted"/>
<protein>
    <submittedName>
        <fullName evidence="2">Uncharacterized protein</fullName>
    </submittedName>
</protein>
<gene>
    <name evidence="2" type="ORF">CK203_070550</name>
</gene>
<evidence type="ECO:0000313" key="2">
    <source>
        <dbReference type="EMBL" id="RVW57077.1"/>
    </source>
</evidence>
<evidence type="ECO:0000313" key="3">
    <source>
        <dbReference type="Proteomes" id="UP000288805"/>
    </source>
</evidence>
<dbReference type="EMBL" id="QGNW01001068">
    <property type="protein sequence ID" value="RVW57077.1"/>
    <property type="molecule type" value="Genomic_DNA"/>
</dbReference>
<comment type="caution">
    <text evidence="2">The sequence shown here is derived from an EMBL/GenBank/DDBJ whole genome shotgun (WGS) entry which is preliminary data.</text>
</comment>
<name>A0A438FAT4_VITVI</name>
<sequence>MNNQRGNRQCNRTRGTGGGMISSTLLPFRPNGTSRDDMTLFLAVVIELFGTIPSNVTKIFTTKALDNTHVSTLIPPLCCISHKNRCTNISPMFHGSLSYDTLLLTQKFAQASIQRWAYPSNSPHQYRPRAHSRSYDQTYSSPTLVIERPPTLYLRLRAPQASVHFVLRTPRQFSQLDMPLSKEPRWTSMGDFSRGIGMEEPNFITQTSSSTLPPAKGYH</sequence>
<dbReference type="AlphaFoldDB" id="A0A438FAT4"/>
<evidence type="ECO:0000256" key="1">
    <source>
        <dbReference type="SAM" id="MobiDB-lite"/>
    </source>
</evidence>
<reference evidence="2 3" key="1">
    <citation type="journal article" date="2018" name="PLoS Genet.">
        <title>Population sequencing reveals clonal diversity and ancestral inbreeding in the grapevine cultivar Chardonnay.</title>
        <authorList>
            <person name="Roach M.J."/>
            <person name="Johnson D.L."/>
            <person name="Bohlmann J."/>
            <person name="van Vuuren H.J."/>
            <person name="Jones S.J."/>
            <person name="Pretorius I.S."/>
            <person name="Schmidt S.A."/>
            <person name="Borneman A.R."/>
        </authorList>
    </citation>
    <scope>NUCLEOTIDE SEQUENCE [LARGE SCALE GENOMIC DNA]</scope>
    <source>
        <strain evidence="3">cv. Chardonnay</strain>
        <tissue evidence="2">Leaf</tissue>
    </source>
</reference>